<dbReference type="HOGENOM" id="CLU_2497687_0_0_1"/>
<dbReference type="EMBL" id="KB445799">
    <property type="protein sequence ID" value="EMD36092.1"/>
    <property type="molecule type" value="Genomic_DNA"/>
</dbReference>
<name>M2RCG0_CERS8</name>
<dbReference type="Proteomes" id="UP000016930">
    <property type="component" value="Unassembled WGS sequence"/>
</dbReference>
<evidence type="ECO:0000313" key="2">
    <source>
        <dbReference type="Proteomes" id="UP000016930"/>
    </source>
</evidence>
<dbReference type="AlphaFoldDB" id="M2RCG0"/>
<sequence length="86" mass="9510">MSSKAPGGGPITVSKAFNHQYDEVHMPYEVGSALASYSSPAQALEPEIEFSSDIGLNWYRKLMFRVVRKDKLTKDGGEGVFERGEL</sequence>
<protein>
    <submittedName>
        <fullName evidence="1">Uncharacterized protein</fullName>
    </submittedName>
</protein>
<proteinExistence type="predicted"/>
<accession>M2RCG0</accession>
<reference evidence="1 2" key="1">
    <citation type="journal article" date="2012" name="Proc. Natl. Acad. Sci. U.S.A.">
        <title>Comparative genomics of Ceriporiopsis subvermispora and Phanerochaete chrysosporium provide insight into selective ligninolysis.</title>
        <authorList>
            <person name="Fernandez-Fueyo E."/>
            <person name="Ruiz-Duenas F.J."/>
            <person name="Ferreira P."/>
            <person name="Floudas D."/>
            <person name="Hibbett D.S."/>
            <person name="Canessa P."/>
            <person name="Larrondo L.F."/>
            <person name="James T.Y."/>
            <person name="Seelenfreund D."/>
            <person name="Lobos S."/>
            <person name="Polanco R."/>
            <person name="Tello M."/>
            <person name="Honda Y."/>
            <person name="Watanabe T."/>
            <person name="Watanabe T."/>
            <person name="Ryu J.S."/>
            <person name="Kubicek C.P."/>
            <person name="Schmoll M."/>
            <person name="Gaskell J."/>
            <person name="Hammel K.E."/>
            <person name="St John F.J."/>
            <person name="Vanden Wymelenberg A."/>
            <person name="Sabat G."/>
            <person name="Splinter BonDurant S."/>
            <person name="Syed K."/>
            <person name="Yadav J.S."/>
            <person name="Doddapaneni H."/>
            <person name="Subramanian V."/>
            <person name="Lavin J.L."/>
            <person name="Oguiza J.A."/>
            <person name="Perez G."/>
            <person name="Pisabarro A.G."/>
            <person name="Ramirez L."/>
            <person name="Santoyo F."/>
            <person name="Master E."/>
            <person name="Coutinho P.M."/>
            <person name="Henrissat B."/>
            <person name="Lombard V."/>
            <person name="Magnuson J.K."/>
            <person name="Kuees U."/>
            <person name="Hori C."/>
            <person name="Igarashi K."/>
            <person name="Samejima M."/>
            <person name="Held B.W."/>
            <person name="Barry K.W."/>
            <person name="LaButti K.M."/>
            <person name="Lapidus A."/>
            <person name="Lindquist E.A."/>
            <person name="Lucas S.M."/>
            <person name="Riley R."/>
            <person name="Salamov A.A."/>
            <person name="Hoffmeister D."/>
            <person name="Schwenk D."/>
            <person name="Hadar Y."/>
            <person name="Yarden O."/>
            <person name="de Vries R.P."/>
            <person name="Wiebenga A."/>
            <person name="Stenlid J."/>
            <person name="Eastwood D."/>
            <person name="Grigoriev I.V."/>
            <person name="Berka R.M."/>
            <person name="Blanchette R.A."/>
            <person name="Kersten P."/>
            <person name="Martinez A.T."/>
            <person name="Vicuna R."/>
            <person name="Cullen D."/>
        </authorList>
    </citation>
    <scope>NUCLEOTIDE SEQUENCE [LARGE SCALE GENOMIC DNA]</scope>
    <source>
        <strain evidence="1 2">B</strain>
    </source>
</reference>
<evidence type="ECO:0000313" key="1">
    <source>
        <dbReference type="EMBL" id="EMD36092.1"/>
    </source>
</evidence>
<keyword evidence="2" id="KW-1185">Reference proteome</keyword>
<gene>
    <name evidence="1" type="ORF">CERSUDRAFT_106649</name>
</gene>
<organism evidence="1 2">
    <name type="scientific">Ceriporiopsis subvermispora (strain B)</name>
    <name type="common">White-rot fungus</name>
    <name type="synonym">Gelatoporia subvermispora</name>
    <dbReference type="NCBI Taxonomy" id="914234"/>
    <lineage>
        <taxon>Eukaryota</taxon>
        <taxon>Fungi</taxon>
        <taxon>Dikarya</taxon>
        <taxon>Basidiomycota</taxon>
        <taxon>Agaricomycotina</taxon>
        <taxon>Agaricomycetes</taxon>
        <taxon>Polyporales</taxon>
        <taxon>Gelatoporiaceae</taxon>
        <taxon>Gelatoporia</taxon>
    </lineage>
</organism>